<dbReference type="SMART" id="SM00342">
    <property type="entry name" value="HTH_ARAC"/>
    <property type="match status" value="1"/>
</dbReference>
<dbReference type="InterPro" id="IPR018060">
    <property type="entry name" value="HTH_AraC"/>
</dbReference>
<gene>
    <name evidence="5" type="ORF">GCM10009851_31020</name>
</gene>
<evidence type="ECO:0000256" key="2">
    <source>
        <dbReference type="ARBA" id="ARBA00023125"/>
    </source>
</evidence>
<sequence>MGATISSASGSLPRPPVERFSIGALGHDEGLQVITEAAHRSLVPFDLATVDAAEPVVFDLASRGFGEFGMADMTIRNVVSERTEKLARDQSEPQLSLMVLHGAARLEQGGRQLRGRDGSICATWSIRPWRTAVSARAELSSLTLSLDRVGLPNRLLGGLVGRDLGTAPLAPVLRAHLAALAALPALDRQADAAVTEPTAALVRALLATAAGDDAVGRGALRETLGMRVMQHLRSNVTDPELSAESIATRFSISRRTLYLVLAELDVPLGEWVRTERLRRAAAALHDPACADLGVSAVARRCGFTEHSTFSRAFRTRYGVTPSEWRAAAADSVHSGHSALHDGSTTGVAARR</sequence>
<dbReference type="PRINTS" id="PR00032">
    <property type="entry name" value="HTHARAC"/>
</dbReference>
<proteinExistence type="predicted"/>
<evidence type="ECO:0000313" key="5">
    <source>
        <dbReference type="EMBL" id="GAA2243581.1"/>
    </source>
</evidence>
<dbReference type="InterPro" id="IPR020449">
    <property type="entry name" value="Tscrpt_reg_AraC-type_HTH"/>
</dbReference>
<dbReference type="SUPFAM" id="SSF46689">
    <property type="entry name" value="Homeodomain-like"/>
    <property type="match status" value="1"/>
</dbReference>
<keyword evidence="2" id="KW-0238">DNA-binding</keyword>
<feature type="domain" description="HTH araC/xylS-type" evidence="4">
    <location>
        <begin position="226"/>
        <end position="327"/>
    </location>
</feature>
<dbReference type="InterPro" id="IPR018062">
    <property type="entry name" value="HTH_AraC-typ_CS"/>
</dbReference>
<dbReference type="RefSeq" id="WP_259480222.1">
    <property type="nucleotide sequence ID" value="NZ_BAAAQY010000010.1"/>
</dbReference>
<dbReference type="PROSITE" id="PS00041">
    <property type="entry name" value="HTH_ARAC_FAMILY_1"/>
    <property type="match status" value="1"/>
</dbReference>
<dbReference type="InterPro" id="IPR050204">
    <property type="entry name" value="AraC_XylS_family_regulators"/>
</dbReference>
<dbReference type="PROSITE" id="PS01124">
    <property type="entry name" value="HTH_ARAC_FAMILY_2"/>
    <property type="match status" value="1"/>
</dbReference>
<evidence type="ECO:0000259" key="4">
    <source>
        <dbReference type="PROSITE" id="PS01124"/>
    </source>
</evidence>
<dbReference type="PANTHER" id="PTHR46796">
    <property type="entry name" value="HTH-TYPE TRANSCRIPTIONAL ACTIVATOR RHAS-RELATED"/>
    <property type="match status" value="1"/>
</dbReference>
<dbReference type="Pfam" id="PF12833">
    <property type="entry name" value="HTH_18"/>
    <property type="match status" value="1"/>
</dbReference>
<keyword evidence="1" id="KW-0805">Transcription regulation</keyword>
<evidence type="ECO:0000256" key="1">
    <source>
        <dbReference type="ARBA" id="ARBA00023015"/>
    </source>
</evidence>
<evidence type="ECO:0000256" key="3">
    <source>
        <dbReference type="ARBA" id="ARBA00023163"/>
    </source>
</evidence>
<name>A0ABN3DX24_9MICO</name>
<dbReference type="InterPro" id="IPR009057">
    <property type="entry name" value="Homeodomain-like_sf"/>
</dbReference>
<protein>
    <recommendedName>
        <fullName evidence="4">HTH araC/xylS-type domain-containing protein</fullName>
    </recommendedName>
</protein>
<organism evidence="5 6">
    <name type="scientific">Herbiconiux moechotypicola</name>
    <dbReference type="NCBI Taxonomy" id="637393"/>
    <lineage>
        <taxon>Bacteria</taxon>
        <taxon>Bacillati</taxon>
        <taxon>Actinomycetota</taxon>
        <taxon>Actinomycetes</taxon>
        <taxon>Micrococcales</taxon>
        <taxon>Microbacteriaceae</taxon>
        <taxon>Herbiconiux</taxon>
    </lineage>
</organism>
<dbReference type="PANTHER" id="PTHR46796:SF6">
    <property type="entry name" value="ARAC SUBFAMILY"/>
    <property type="match status" value="1"/>
</dbReference>
<keyword evidence="6" id="KW-1185">Reference proteome</keyword>
<evidence type="ECO:0000313" key="6">
    <source>
        <dbReference type="Proteomes" id="UP001500929"/>
    </source>
</evidence>
<dbReference type="Proteomes" id="UP001500929">
    <property type="component" value="Unassembled WGS sequence"/>
</dbReference>
<dbReference type="Gene3D" id="1.10.10.60">
    <property type="entry name" value="Homeodomain-like"/>
    <property type="match status" value="1"/>
</dbReference>
<keyword evidence="3" id="KW-0804">Transcription</keyword>
<dbReference type="EMBL" id="BAAAQY010000010">
    <property type="protein sequence ID" value="GAA2243581.1"/>
    <property type="molecule type" value="Genomic_DNA"/>
</dbReference>
<reference evidence="5 6" key="1">
    <citation type="journal article" date="2019" name="Int. J. Syst. Evol. Microbiol.">
        <title>The Global Catalogue of Microorganisms (GCM) 10K type strain sequencing project: providing services to taxonomists for standard genome sequencing and annotation.</title>
        <authorList>
            <consortium name="The Broad Institute Genomics Platform"/>
            <consortium name="The Broad Institute Genome Sequencing Center for Infectious Disease"/>
            <person name="Wu L."/>
            <person name="Ma J."/>
        </authorList>
    </citation>
    <scope>NUCLEOTIDE SEQUENCE [LARGE SCALE GENOMIC DNA]</scope>
    <source>
        <strain evidence="5 6">JCM 16117</strain>
    </source>
</reference>
<comment type="caution">
    <text evidence="5">The sequence shown here is derived from an EMBL/GenBank/DDBJ whole genome shotgun (WGS) entry which is preliminary data.</text>
</comment>
<accession>A0ABN3DX24</accession>